<name>A0A1W9KRP5_9BURK</name>
<proteinExistence type="predicted"/>
<dbReference type="InterPro" id="IPR000184">
    <property type="entry name" value="Bac_surfAg_D15"/>
</dbReference>
<evidence type="ECO:0000256" key="3">
    <source>
        <dbReference type="ARBA" id="ARBA00022692"/>
    </source>
</evidence>
<dbReference type="PROSITE" id="PS51779">
    <property type="entry name" value="POTRA"/>
    <property type="match status" value="1"/>
</dbReference>
<accession>A0A1W9KRP5</accession>
<dbReference type="PANTHER" id="PTHR12815">
    <property type="entry name" value="SORTING AND ASSEMBLY MACHINERY SAMM50 PROTEIN FAMILY MEMBER"/>
    <property type="match status" value="1"/>
</dbReference>
<evidence type="ECO:0000256" key="1">
    <source>
        <dbReference type="ARBA" id="ARBA00004370"/>
    </source>
</evidence>
<protein>
    <submittedName>
        <fullName evidence="10">Outer membrane protein assembly factor</fullName>
    </submittedName>
</protein>
<evidence type="ECO:0000256" key="4">
    <source>
        <dbReference type="ARBA" id="ARBA00022729"/>
    </source>
</evidence>
<evidence type="ECO:0000256" key="5">
    <source>
        <dbReference type="ARBA" id="ARBA00023136"/>
    </source>
</evidence>
<feature type="domain" description="POTRA" evidence="9">
    <location>
        <begin position="246"/>
        <end position="317"/>
    </location>
</feature>
<dbReference type="InterPro" id="IPR010827">
    <property type="entry name" value="BamA/TamA_POTRA"/>
</dbReference>
<dbReference type="PANTHER" id="PTHR12815:SF47">
    <property type="entry name" value="TRANSLOCATION AND ASSEMBLY MODULE SUBUNIT TAMA"/>
    <property type="match status" value="1"/>
</dbReference>
<gene>
    <name evidence="10" type="ORF">BWK72_14875</name>
</gene>
<reference evidence="10 11" key="1">
    <citation type="submission" date="2017-01" db="EMBL/GenBank/DDBJ databases">
        <title>Novel large sulfur bacteria in the metagenomes of groundwater-fed chemosynthetic microbial mats in the Lake Huron basin.</title>
        <authorList>
            <person name="Sharrar A.M."/>
            <person name="Flood B.E."/>
            <person name="Bailey J.V."/>
            <person name="Jones D.S."/>
            <person name="Biddanda B."/>
            <person name="Ruberg S.A."/>
            <person name="Marcus D.N."/>
            <person name="Dick G.J."/>
        </authorList>
    </citation>
    <scope>NUCLEOTIDE SEQUENCE [LARGE SCALE GENOMIC DNA]</scope>
    <source>
        <strain evidence="10">A7</strain>
    </source>
</reference>
<dbReference type="EMBL" id="MTEI01000011">
    <property type="protein sequence ID" value="OQW87020.1"/>
    <property type="molecule type" value="Genomic_DNA"/>
</dbReference>
<feature type="compositionally biased region" description="Low complexity" evidence="7">
    <location>
        <begin position="61"/>
        <end position="70"/>
    </location>
</feature>
<keyword evidence="4 8" id="KW-0732">Signal</keyword>
<evidence type="ECO:0000313" key="11">
    <source>
        <dbReference type="Proteomes" id="UP000192505"/>
    </source>
</evidence>
<feature type="signal peptide" evidence="8">
    <location>
        <begin position="1"/>
        <end position="23"/>
    </location>
</feature>
<dbReference type="Pfam" id="PF07244">
    <property type="entry name" value="POTRA"/>
    <property type="match status" value="1"/>
</dbReference>
<sequence>MKALWLAPAALLFPLLGAAQAVAPVETDPAQSSPEVPAPASSDEPAGEPPNAETDTDDTAAETSEPATPAFDLTITATDEIKTVLERQLELQRYRALTDLSDDELDRLMDMARLDAQKLLATLGYFSPVIDISRTGDDQATTGRAVQISVVAGEPVQVSQVQLRFNGPIATDPQAAAQRALIEGTWLLPAGNRMTQASWSAAKQQALRQLTSQRYPTGTLSATQADVDPVTHTARLEVTLDSGPAYQLGTLVTTGLKRYDADLVRRLARLPPGDDYDLKELMAAQQRLTSSGYFNSAFVRVDTTTDPQAAQVLVTVREARLQKITLGVGASTDSGARMSVDHLHNLMPGLGWRALTQIAIDRETQSIGTELTAPPDDRGWRWNTSVLLLNEQGGSFDVGSRRLQFGANQAGERIDRSYYLQYDRADTTVSLEATEPQVAESVSVNYAFTLREFDALPFPSSGWALGVELGVGTTLGSDRSPFSRVLTRWQSYWPLGKDPATGAPDLHAGRLALRAQVGAVVVRDGVSLPSTQLFLAGGANSVRGYGLRTIGIELPDGQITAGRYLATGSVEWQRPITAKGRLTDWESVLFVDAGSVANKAADLNTQVGVGAGVRWKTPVGPLQIDLAYGVQVKKLRLHLNVGFVF</sequence>
<organism evidence="10 11">
    <name type="scientific">Rhodoferax ferrireducens</name>
    <dbReference type="NCBI Taxonomy" id="192843"/>
    <lineage>
        <taxon>Bacteria</taxon>
        <taxon>Pseudomonadati</taxon>
        <taxon>Pseudomonadota</taxon>
        <taxon>Betaproteobacteria</taxon>
        <taxon>Burkholderiales</taxon>
        <taxon>Comamonadaceae</taxon>
        <taxon>Rhodoferax</taxon>
    </lineage>
</organism>
<comment type="subcellular location">
    <subcellularLocation>
        <location evidence="1">Membrane</location>
    </subcellularLocation>
</comment>
<keyword evidence="2" id="KW-1134">Transmembrane beta strand</keyword>
<dbReference type="Pfam" id="PF01103">
    <property type="entry name" value="Omp85"/>
    <property type="match status" value="1"/>
</dbReference>
<evidence type="ECO:0000256" key="6">
    <source>
        <dbReference type="ARBA" id="ARBA00023237"/>
    </source>
</evidence>
<keyword evidence="5" id="KW-0472">Membrane</keyword>
<dbReference type="Gene3D" id="3.10.20.310">
    <property type="entry name" value="membrane protein fhac"/>
    <property type="match status" value="2"/>
</dbReference>
<dbReference type="AlphaFoldDB" id="A0A1W9KRP5"/>
<keyword evidence="6" id="KW-0998">Cell outer membrane</keyword>
<feature type="chain" id="PRO_5012823169" evidence="8">
    <location>
        <begin position="24"/>
        <end position="645"/>
    </location>
</feature>
<evidence type="ECO:0000256" key="8">
    <source>
        <dbReference type="SAM" id="SignalP"/>
    </source>
</evidence>
<evidence type="ECO:0000259" key="9">
    <source>
        <dbReference type="PROSITE" id="PS51779"/>
    </source>
</evidence>
<dbReference type="Gene3D" id="2.40.160.50">
    <property type="entry name" value="membrane protein fhac: a member of the omp85/tpsb transporter family"/>
    <property type="match status" value="1"/>
</dbReference>
<comment type="caution">
    <text evidence="10">The sequence shown here is derived from an EMBL/GenBank/DDBJ whole genome shotgun (WGS) entry which is preliminary data.</text>
</comment>
<dbReference type="Proteomes" id="UP000192505">
    <property type="component" value="Unassembled WGS sequence"/>
</dbReference>
<dbReference type="GO" id="GO:0019867">
    <property type="term" value="C:outer membrane"/>
    <property type="evidence" value="ECO:0007669"/>
    <property type="project" value="InterPro"/>
</dbReference>
<evidence type="ECO:0000313" key="10">
    <source>
        <dbReference type="EMBL" id="OQW87020.1"/>
    </source>
</evidence>
<dbReference type="InterPro" id="IPR034746">
    <property type="entry name" value="POTRA"/>
</dbReference>
<dbReference type="InterPro" id="IPR039910">
    <property type="entry name" value="D15-like"/>
</dbReference>
<keyword evidence="3" id="KW-0812">Transmembrane</keyword>
<evidence type="ECO:0000256" key="7">
    <source>
        <dbReference type="SAM" id="MobiDB-lite"/>
    </source>
</evidence>
<feature type="region of interest" description="Disordered" evidence="7">
    <location>
        <begin position="24"/>
        <end position="73"/>
    </location>
</feature>
<evidence type="ECO:0000256" key="2">
    <source>
        <dbReference type="ARBA" id="ARBA00022452"/>
    </source>
</evidence>